<evidence type="ECO:0000313" key="3">
    <source>
        <dbReference type="Proteomes" id="UP000220914"/>
    </source>
</evidence>
<dbReference type="InterPro" id="IPR032371">
    <property type="entry name" value="DUF4873"/>
</dbReference>
<comment type="caution">
    <text evidence="2">The sequence shown here is derived from an EMBL/GenBank/DDBJ whole genome shotgun (WGS) entry which is preliminary data.</text>
</comment>
<accession>A0A2A7N9Q1</accession>
<dbReference type="AlphaFoldDB" id="A0A2A7N9Q1"/>
<proteinExistence type="predicted"/>
<keyword evidence="3" id="KW-1185">Reference proteome</keyword>
<gene>
    <name evidence="2" type="ORF">CQY20_08035</name>
</gene>
<name>A0A2A7N9Q1_MYCAG</name>
<dbReference type="Pfam" id="PF16170">
    <property type="entry name" value="DUF4873"/>
    <property type="match status" value="1"/>
</dbReference>
<evidence type="ECO:0000259" key="1">
    <source>
        <dbReference type="Pfam" id="PF16170"/>
    </source>
</evidence>
<dbReference type="EMBL" id="PDCP01000011">
    <property type="protein sequence ID" value="PEG40188.1"/>
    <property type="molecule type" value="Genomic_DNA"/>
</dbReference>
<organism evidence="2 3">
    <name type="scientific">Mycolicibacterium agri</name>
    <name type="common">Mycobacterium agri</name>
    <dbReference type="NCBI Taxonomy" id="36811"/>
    <lineage>
        <taxon>Bacteria</taxon>
        <taxon>Bacillati</taxon>
        <taxon>Actinomycetota</taxon>
        <taxon>Actinomycetes</taxon>
        <taxon>Mycobacteriales</taxon>
        <taxon>Mycobacteriaceae</taxon>
        <taxon>Mycolicibacterium</taxon>
    </lineage>
</organism>
<dbReference type="InterPro" id="IPR036188">
    <property type="entry name" value="FAD/NAD-bd_sf"/>
</dbReference>
<sequence length="285" mass="31712">MAAHRLFAAMTDDRAREERIDPCAREERIDPCHDVLIVGAPDAEQRLTQAGIAGIAVYDDCDLSQASFDEATHTWVLPTCRARIVVTNQIRSGRDNLKPYLGVATHGVPNYFMVTGADAVAAARLNYIAECLKLLRRTESTRIEVLYSTQRMVHVRKSSSERTDPKYWQRMHKLAPAAFDLSSHIGVESDLYDGRAVIRVGDDEREVRVRLSGRLDPLDGRYHWQGTIFDELSDDALGQPATVAIGERSAEGRITERTPQGRFSVAGVGAPPYPLDDVEVVVPNR</sequence>
<feature type="domain" description="DUF4873" evidence="1">
    <location>
        <begin position="190"/>
        <end position="274"/>
    </location>
</feature>
<dbReference type="Proteomes" id="UP000220914">
    <property type="component" value="Unassembled WGS sequence"/>
</dbReference>
<evidence type="ECO:0000313" key="2">
    <source>
        <dbReference type="EMBL" id="PEG40188.1"/>
    </source>
</evidence>
<protein>
    <recommendedName>
        <fullName evidence="1">DUF4873 domain-containing protein</fullName>
    </recommendedName>
</protein>
<dbReference type="Gene3D" id="3.50.50.60">
    <property type="entry name" value="FAD/NAD(P)-binding domain"/>
    <property type="match status" value="1"/>
</dbReference>
<reference evidence="2 3" key="1">
    <citation type="submission" date="2017-10" db="EMBL/GenBank/DDBJ databases">
        <title>The new phylogeny of genus Mycobacterium.</title>
        <authorList>
            <person name="Tortoli E."/>
            <person name="Trovato A."/>
            <person name="Cirillo D.M."/>
        </authorList>
    </citation>
    <scope>NUCLEOTIDE SEQUENCE [LARGE SCALE GENOMIC DNA]</scope>
    <source>
        <strain evidence="2 3">CCUG37673</strain>
    </source>
</reference>